<reference evidence="4" key="1">
    <citation type="submission" date="2020-02" db="EMBL/GenBank/DDBJ databases">
        <authorList>
            <person name="Meier V. D."/>
        </authorList>
    </citation>
    <scope>NUCLEOTIDE SEQUENCE</scope>
    <source>
        <strain evidence="4">AVDCRST_MAG64</strain>
    </source>
</reference>
<dbReference type="SUPFAM" id="SSF52172">
    <property type="entry name" value="CheY-like"/>
    <property type="match status" value="1"/>
</dbReference>
<dbReference type="InterPro" id="IPR011006">
    <property type="entry name" value="CheY-like_superfamily"/>
</dbReference>
<feature type="modified residue" description="4-aspartylphosphate" evidence="2">
    <location>
        <position position="49"/>
    </location>
</feature>
<sequence>MLIVEDDEASALALKLILRRYGWQVEVAPTVAAANRYLDANTPDTIILDLMLPDGEGATILRRVRADGLDVNVTITTASSDPDRLDQVRALGPDCLLKKPLDIFELLKVI</sequence>
<dbReference type="PANTHER" id="PTHR44591:SF3">
    <property type="entry name" value="RESPONSE REGULATORY DOMAIN-CONTAINING PROTEIN"/>
    <property type="match status" value="1"/>
</dbReference>
<dbReference type="AlphaFoldDB" id="A0A6J4P611"/>
<dbReference type="EMBL" id="CADCUQ010000466">
    <property type="protein sequence ID" value="CAA9407135.1"/>
    <property type="molecule type" value="Genomic_DNA"/>
</dbReference>
<dbReference type="PROSITE" id="PS50110">
    <property type="entry name" value="RESPONSE_REGULATORY"/>
    <property type="match status" value="1"/>
</dbReference>
<gene>
    <name evidence="4" type="ORF">AVDCRST_MAG64-2078</name>
</gene>
<evidence type="ECO:0000259" key="3">
    <source>
        <dbReference type="PROSITE" id="PS50110"/>
    </source>
</evidence>
<evidence type="ECO:0000313" key="4">
    <source>
        <dbReference type="EMBL" id="CAA9407135.1"/>
    </source>
</evidence>
<dbReference type="CDD" id="cd00156">
    <property type="entry name" value="REC"/>
    <property type="match status" value="1"/>
</dbReference>
<name>A0A6J4P611_9BACT</name>
<keyword evidence="1 2" id="KW-0597">Phosphoprotein</keyword>
<evidence type="ECO:0000256" key="2">
    <source>
        <dbReference type="PROSITE-ProRule" id="PRU00169"/>
    </source>
</evidence>
<dbReference type="InterPro" id="IPR050595">
    <property type="entry name" value="Bact_response_regulator"/>
</dbReference>
<dbReference type="PANTHER" id="PTHR44591">
    <property type="entry name" value="STRESS RESPONSE REGULATOR PROTEIN 1"/>
    <property type="match status" value="1"/>
</dbReference>
<dbReference type="Pfam" id="PF00072">
    <property type="entry name" value="Response_reg"/>
    <property type="match status" value="1"/>
</dbReference>
<accession>A0A6J4P611</accession>
<dbReference type="Gene3D" id="3.40.50.2300">
    <property type="match status" value="1"/>
</dbReference>
<organism evidence="4">
    <name type="scientific">uncultured Phycisphaerae bacterium</name>
    <dbReference type="NCBI Taxonomy" id="904963"/>
    <lineage>
        <taxon>Bacteria</taxon>
        <taxon>Pseudomonadati</taxon>
        <taxon>Planctomycetota</taxon>
        <taxon>Phycisphaerae</taxon>
        <taxon>environmental samples</taxon>
    </lineage>
</organism>
<proteinExistence type="predicted"/>
<protein>
    <recommendedName>
        <fullName evidence="3">Response regulatory domain-containing protein</fullName>
    </recommendedName>
</protein>
<feature type="domain" description="Response regulatory" evidence="3">
    <location>
        <begin position="1"/>
        <end position="110"/>
    </location>
</feature>
<dbReference type="GO" id="GO:0000160">
    <property type="term" value="P:phosphorelay signal transduction system"/>
    <property type="evidence" value="ECO:0007669"/>
    <property type="project" value="InterPro"/>
</dbReference>
<dbReference type="SMART" id="SM00448">
    <property type="entry name" value="REC"/>
    <property type="match status" value="1"/>
</dbReference>
<dbReference type="InterPro" id="IPR001789">
    <property type="entry name" value="Sig_transdc_resp-reg_receiver"/>
</dbReference>
<evidence type="ECO:0000256" key="1">
    <source>
        <dbReference type="ARBA" id="ARBA00022553"/>
    </source>
</evidence>